<keyword evidence="1" id="KW-0472">Membrane</keyword>
<comment type="caution">
    <text evidence="2">The sequence shown here is derived from an EMBL/GenBank/DDBJ whole genome shotgun (WGS) entry which is preliminary data.</text>
</comment>
<dbReference type="Proteomes" id="UP001302949">
    <property type="component" value="Unassembled WGS sequence"/>
</dbReference>
<dbReference type="RefSeq" id="WP_323298090.1">
    <property type="nucleotide sequence ID" value="NZ_JAYFUM010000022.1"/>
</dbReference>
<feature type="transmembrane region" description="Helical" evidence="1">
    <location>
        <begin position="178"/>
        <end position="200"/>
    </location>
</feature>
<evidence type="ECO:0000313" key="2">
    <source>
        <dbReference type="EMBL" id="MEA5140933.1"/>
    </source>
</evidence>
<feature type="transmembrane region" description="Helical" evidence="1">
    <location>
        <begin position="28"/>
        <end position="47"/>
    </location>
</feature>
<protein>
    <recommendedName>
        <fullName evidence="4">Mannosyltransferase</fullName>
    </recommendedName>
</protein>
<evidence type="ECO:0000256" key="1">
    <source>
        <dbReference type="SAM" id="Phobius"/>
    </source>
</evidence>
<evidence type="ECO:0000313" key="3">
    <source>
        <dbReference type="Proteomes" id="UP001302949"/>
    </source>
</evidence>
<keyword evidence="3" id="KW-1185">Reference proteome</keyword>
<keyword evidence="1" id="KW-0812">Transmembrane</keyword>
<gene>
    <name evidence="2" type="ORF">VB248_17410</name>
</gene>
<feature type="transmembrane region" description="Helical" evidence="1">
    <location>
        <begin position="147"/>
        <end position="166"/>
    </location>
</feature>
<feature type="transmembrane region" description="Helical" evidence="1">
    <location>
        <begin position="359"/>
        <end position="375"/>
    </location>
</feature>
<dbReference type="EMBL" id="JAYFUM010000022">
    <property type="protein sequence ID" value="MEA5140933.1"/>
    <property type="molecule type" value="Genomic_DNA"/>
</dbReference>
<proteinExistence type="predicted"/>
<reference evidence="2 3" key="1">
    <citation type="submission" date="2023-12" db="EMBL/GenBank/DDBJ databases">
        <title>Novel species of the genus Arcicella isolated from rivers.</title>
        <authorList>
            <person name="Lu H."/>
        </authorList>
    </citation>
    <scope>NUCLEOTIDE SEQUENCE [LARGE SCALE GENOMIC DNA]</scope>
    <source>
        <strain evidence="2 3">KCTC 23307</strain>
    </source>
</reference>
<accession>A0ABU5QDW1</accession>
<feature type="transmembrane region" description="Helical" evidence="1">
    <location>
        <begin position="230"/>
        <end position="249"/>
    </location>
</feature>
<feature type="transmembrane region" description="Helical" evidence="1">
    <location>
        <begin position="111"/>
        <end position="135"/>
    </location>
</feature>
<sequence length="376" mass="44151">MKSSYDLQTLLNPFENYLQIKILSGKQWQLKTLFFSLAITLTFILLLNKGYLTQNFKHFYVDTILHKPQPYFFWNAIVEQGKEPFKVHPHEYGSHESNRTFRLTMPLISRILGLEGLGLFVLQAFLGIVFLYLLLNILEKILVNRLLVFYFFLAFINVYSGACFFLNCFGHGDGYTYFFILCAILLRNPVFFSLFIQLSFWSDERSLITVFGIYLFQKMYFQLKTQKANILLLVIGINALLYLGLRMYLSQHFHLQAADVEQSSVKRFLEIAQSISDWWGARSFMAFEGFILLLILFFSIQICDKQRYASVLYIIYWLPIILVSFLVADTVRTFSFTFVFWLFSLFALKENVNNIQLKYLLMLIALINMCNPVIFP</sequence>
<evidence type="ECO:0008006" key="4">
    <source>
        <dbReference type="Google" id="ProtNLM"/>
    </source>
</evidence>
<organism evidence="2 3">
    <name type="scientific">Arcicella rigui</name>
    <dbReference type="NCBI Taxonomy" id="797020"/>
    <lineage>
        <taxon>Bacteria</taxon>
        <taxon>Pseudomonadati</taxon>
        <taxon>Bacteroidota</taxon>
        <taxon>Cytophagia</taxon>
        <taxon>Cytophagales</taxon>
        <taxon>Flectobacillaceae</taxon>
        <taxon>Arcicella</taxon>
    </lineage>
</organism>
<keyword evidence="1" id="KW-1133">Transmembrane helix</keyword>
<feature type="transmembrane region" description="Helical" evidence="1">
    <location>
        <begin position="284"/>
        <end position="303"/>
    </location>
</feature>
<feature type="transmembrane region" description="Helical" evidence="1">
    <location>
        <begin position="310"/>
        <end position="328"/>
    </location>
</feature>
<name>A0ABU5QDW1_9BACT</name>